<evidence type="ECO:0000313" key="3">
    <source>
        <dbReference type="EMBL" id="KAF9337723.1"/>
    </source>
</evidence>
<feature type="compositionally biased region" description="Low complexity" evidence="1">
    <location>
        <begin position="336"/>
        <end position="351"/>
    </location>
</feature>
<accession>A0A9P5SVB7</accession>
<dbReference type="Proteomes" id="UP000696485">
    <property type="component" value="Unassembled WGS sequence"/>
</dbReference>
<evidence type="ECO:0000256" key="2">
    <source>
        <dbReference type="SAM" id="SignalP"/>
    </source>
</evidence>
<feature type="region of interest" description="Disordered" evidence="1">
    <location>
        <begin position="330"/>
        <end position="358"/>
    </location>
</feature>
<comment type="caution">
    <text evidence="3">The sequence shown here is derived from an EMBL/GenBank/DDBJ whole genome shotgun (WGS) entry which is preliminary data.</text>
</comment>
<feature type="compositionally biased region" description="Basic residues" evidence="1">
    <location>
        <begin position="43"/>
        <end position="59"/>
    </location>
</feature>
<dbReference type="EMBL" id="JAAAUY010000018">
    <property type="protein sequence ID" value="KAF9337723.1"/>
    <property type="molecule type" value="Genomic_DNA"/>
</dbReference>
<reference evidence="3" key="1">
    <citation type="journal article" date="2020" name="Fungal Divers.">
        <title>Resolving the Mortierellaceae phylogeny through synthesis of multi-gene phylogenetics and phylogenomics.</title>
        <authorList>
            <person name="Vandepol N."/>
            <person name="Liber J."/>
            <person name="Desiro A."/>
            <person name="Na H."/>
            <person name="Kennedy M."/>
            <person name="Barry K."/>
            <person name="Grigoriev I.V."/>
            <person name="Miller A.N."/>
            <person name="O'Donnell K."/>
            <person name="Stajich J.E."/>
            <person name="Bonito G."/>
        </authorList>
    </citation>
    <scope>NUCLEOTIDE SEQUENCE</scope>
    <source>
        <strain evidence="3">NVP1</strain>
    </source>
</reference>
<evidence type="ECO:0000256" key="1">
    <source>
        <dbReference type="SAM" id="MobiDB-lite"/>
    </source>
</evidence>
<feature type="region of interest" description="Disordered" evidence="1">
    <location>
        <begin position="40"/>
        <end position="59"/>
    </location>
</feature>
<feature type="region of interest" description="Disordered" evidence="1">
    <location>
        <begin position="139"/>
        <end position="169"/>
    </location>
</feature>
<organism evidence="3 4">
    <name type="scientific">Podila minutissima</name>
    <dbReference type="NCBI Taxonomy" id="64525"/>
    <lineage>
        <taxon>Eukaryota</taxon>
        <taxon>Fungi</taxon>
        <taxon>Fungi incertae sedis</taxon>
        <taxon>Mucoromycota</taxon>
        <taxon>Mortierellomycotina</taxon>
        <taxon>Mortierellomycetes</taxon>
        <taxon>Mortierellales</taxon>
        <taxon>Mortierellaceae</taxon>
        <taxon>Podila</taxon>
    </lineage>
</organism>
<feature type="compositionally biased region" description="Acidic residues" evidence="1">
    <location>
        <begin position="158"/>
        <end position="168"/>
    </location>
</feature>
<keyword evidence="4" id="KW-1185">Reference proteome</keyword>
<protein>
    <submittedName>
        <fullName evidence="3">Uncharacterized protein</fullName>
    </submittedName>
</protein>
<keyword evidence="2" id="KW-0732">Signal</keyword>
<gene>
    <name evidence="3" type="ORF">BG006_003082</name>
</gene>
<proteinExistence type="predicted"/>
<feature type="signal peptide" evidence="2">
    <location>
        <begin position="1"/>
        <end position="23"/>
    </location>
</feature>
<dbReference type="AlphaFoldDB" id="A0A9P5SVB7"/>
<sequence length="618" mass="66078">MRLLLPWILALATCLALLQVAAAAKGKGQDVLAVADVEAQNNGHKHHHHHGKKKHHKKKHNQYCVQTDLVCGGKNTDRVICGSQQFVPIPMSEGEVSQESGKLFNAQYHGDDCSPYVRHDGIVTEDQCKSYIVKTIEPPEPCSRWPPIEDPRPFDGSGFDETDEQDEDEGKKKHYHKATHPWLGLCTTSGTPGGVPMLVELCSVVGDATACSTGDVNGKDQCRGGPVSNCRSKGNGQYCGSSFDASCVSDPNAVYTCKAGQFPKFAESCSTSTCYDHSPVGDIMATAAMASCGEIPKKCLGDSSSTLPRSAGPIPILNPTGQPTGLARTTNELRTTDAPTTTDAPMTSDAPKTTDESKTYDVARATKAPMTTNEPITPSMTTIPTAAPNPCNIIFDQFKDFFLGNLAKIRESLGAIPVAGMVLDVVYVVVDDYLKDLYKGLTSAGGVIGQAASGLKSLIDIVEGMAQDITDEYKLPVNAIAKILDILKPLLTILQSLADCLHGPKACGGTLTFLGYAIEFAVPPIRAKRPPLPFFDGMIDELIKNIQAGIRDISQDTSGAFVTLTNTLKTFTTLLMLVPGLRLPLKLLNQVLDHADDCYEPGVVPPTLPTLPFGPPTA</sequence>
<name>A0A9P5SVB7_9FUNG</name>
<evidence type="ECO:0000313" key="4">
    <source>
        <dbReference type="Proteomes" id="UP000696485"/>
    </source>
</evidence>
<feature type="chain" id="PRO_5040382180" evidence="2">
    <location>
        <begin position="24"/>
        <end position="618"/>
    </location>
</feature>